<accession>A0A1T2X0F7</accession>
<dbReference type="STRING" id="1324314.BVG16_29245"/>
<dbReference type="InterPro" id="IPR004843">
    <property type="entry name" value="Calcineurin-like_PHP"/>
</dbReference>
<comment type="caution">
    <text evidence="2">The sequence shown here is derived from an EMBL/GenBank/DDBJ whole genome shotgun (WGS) entry which is preliminary data.</text>
</comment>
<proteinExistence type="predicted"/>
<dbReference type="Proteomes" id="UP000190188">
    <property type="component" value="Unassembled WGS sequence"/>
</dbReference>
<dbReference type="PANTHER" id="PTHR43143">
    <property type="entry name" value="METALLOPHOSPHOESTERASE, CALCINEURIN SUPERFAMILY"/>
    <property type="match status" value="1"/>
</dbReference>
<feature type="domain" description="Calcineurin-like phosphoesterase" evidence="1">
    <location>
        <begin position="295"/>
        <end position="453"/>
    </location>
</feature>
<organism evidence="2 3">
    <name type="scientific">Paenibacillus selenitireducens</name>
    <dbReference type="NCBI Taxonomy" id="1324314"/>
    <lineage>
        <taxon>Bacteria</taxon>
        <taxon>Bacillati</taxon>
        <taxon>Bacillota</taxon>
        <taxon>Bacilli</taxon>
        <taxon>Bacillales</taxon>
        <taxon>Paenibacillaceae</taxon>
        <taxon>Paenibacillus</taxon>
    </lineage>
</organism>
<keyword evidence="3" id="KW-1185">Reference proteome</keyword>
<dbReference type="InterPro" id="IPR051918">
    <property type="entry name" value="STPP_CPPED1"/>
</dbReference>
<name>A0A1T2X0F7_9BACL</name>
<protein>
    <submittedName>
        <fullName evidence="2">Ig domain-containing protein</fullName>
    </submittedName>
</protein>
<dbReference type="Gene3D" id="3.60.21.10">
    <property type="match status" value="1"/>
</dbReference>
<dbReference type="GO" id="GO:0016787">
    <property type="term" value="F:hydrolase activity"/>
    <property type="evidence" value="ECO:0007669"/>
    <property type="project" value="InterPro"/>
</dbReference>
<evidence type="ECO:0000313" key="3">
    <source>
        <dbReference type="Proteomes" id="UP000190188"/>
    </source>
</evidence>
<gene>
    <name evidence="2" type="ORF">BVG16_29245</name>
</gene>
<dbReference type="SUPFAM" id="SSF49899">
    <property type="entry name" value="Concanavalin A-like lectins/glucanases"/>
    <property type="match status" value="1"/>
</dbReference>
<dbReference type="AlphaFoldDB" id="A0A1T2X0F7"/>
<sequence length="585" mass="67061">MTLREMQDRSGGEEALPRVVAHWEFSADNVLSGSMEEGCLIIKDRSGNGNHLESVSIPCAADRPEPIGEQRSLQWEHDPQRGEVLGFYNDIDSAARSYFRTIAQAPLNELTFEEGYTIEAVIRLPHPFDEVRHSWMGVLTRQGSGAELGRQGEQELLATLSVSNCMEYQWVYHPNQGDTSATSWSRYLKEEEWHHVVIVNDTKKTLLYVNGICDYACLQQDLHGLATIKGKGWNVGASEWNGRLDTLFSGRLSEIRVTDKPLDKSEWLDDLKPLQILEGTNEGEIALHHESNYHFVFIPDPQKLVYLNPHMFHAQVEWVKQRRAEANIAMTAFLGDVVDHSNRREEWERASLAISTLDHEGIPYVMTAGNHDYDEADTYLAYFGPHRFKDKSYVKGYAPSCYSSYGIIEAGSYTYLWLMVDMKHLQSDIHWCKKVLDQHSELPTLVVSHDILYKNHALQLEESPNGRIIWEELVAPYDQVFMTVNGHYDGTGHQVRTNSHGLEVIQLLINYQDSYRGGNGWLRLAEFDEAYNHIIFRTFSPWVEQMAASEEPSYPDYRFLTGEDHSFTIPLHFKERFGQLQPSIS</sequence>
<evidence type="ECO:0000313" key="2">
    <source>
        <dbReference type="EMBL" id="OPA73295.1"/>
    </source>
</evidence>
<dbReference type="PANTHER" id="PTHR43143:SF5">
    <property type="entry name" value="SECRETED PROTEIN"/>
    <property type="match status" value="1"/>
</dbReference>
<dbReference type="Gene3D" id="2.60.120.200">
    <property type="match status" value="1"/>
</dbReference>
<dbReference type="SUPFAM" id="SSF56300">
    <property type="entry name" value="Metallo-dependent phosphatases"/>
    <property type="match status" value="1"/>
</dbReference>
<dbReference type="Pfam" id="PF13385">
    <property type="entry name" value="Laminin_G_3"/>
    <property type="match status" value="1"/>
</dbReference>
<dbReference type="InterPro" id="IPR029052">
    <property type="entry name" value="Metallo-depent_PP-like"/>
</dbReference>
<dbReference type="Pfam" id="PF00149">
    <property type="entry name" value="Metallophos"/>
    <property type="match status" value="1"/>
</dbReference>
<dbReference type="RefSeq" id="WP_233147207.1">
    <property type="nucleotide sequence ID" value="NZ_MSZX01000019.1"/>
</dbReference>
<dbReference type="InterPro" id="IPR013320">
    <property type="entry name" value="ConA-like_dom_sf"/>
</dbReference>
<evidence type="ECO:0000259" key="1">
    <source>
        <dbReference type="Pfam" id="PF00149"/>
    </source>
</evidence>
<reference evidence="2 3" key="1">
    <citation type="submission" date="2017-01" db="EMBL/GenBank/DDBJ databases">
        <title>Genome analysis of Paenibacillus selenitrireducens ES3-24.</title>
        <authorList>
            <person name="Xu D."/>
            <person name="Yao R."/>
            <person name="Zheng S."/>
        </authorList>
    </citation>
    <scope>NUCLEOTIDE SEQUENCE [LARGE SCALE GENOMIC DNA]</scope>
    <source>
        <strain evidence="2 3">ES3-24</strain>
    </source>
</reference>
<dbReference type="EMBL" id="MSZX01000019">
    <property type="protein sequence ID" value="OPA73295.1"/>
    <property type="molecule type" value="Genomic_DNA"/>
</dbReference>